<proteinExistence type="predicted"/>
<gene>
    <name evidence="1" type="ORF">KKC1_17170</name>
</gene>
<comment type="caution">
    <text evidence="1">The sequence shown here is derived from an EMBL/GenBank/DDBJ whole genome shotgun (WGS) entry which is preliminary data.</text>
</comment>
<evidence type="ECO:0000313" key="2">
    <source>
        <dbReference type="Proteomes" id="UP000197032"/>
    </source>
</evidence>
<keyword evidence="2" id="KW-1185">Reference proteome</keyword>
<accession>A0A1Z5HTC8</accession>
<dbReference type="EMBL" id="BDGJ01000084">
    <property type="protein sequence ID" value="GAW92565.1"/>
    <property type="molecule type" value="Genomic_DNA"/>
</dbReference>
<organism evidence="1 2">
    <name type="scientific">Calderihabitans maritimus</name>
    <dbReference type="NCBI Taxonomy" id="1246530"/>
    <lineage>
        <taxon>Bacteria</taxon>
        <taxon>Bacillati</taxon>
        <taxon>Bacillota</taxon>
        <taxon>Clostridia</taxon>
        <taxon>Neomoorellales</taxon>
        <taxon>Calderihabitantaceae</taxon>
        <taxon>Calderihabitans</taxon>
    </lineage>
</organism>
<reference evidence="2" key="1">
    <citation type="journal article" date="2017" name="Appl. Environ. Microbiol.">
        <title>Genomic analysis of Calderihabitans maritimus KKC1, a thermophilic hydrogenogenic carboxydotrophic bacterium isolated from marine sediment.</title>
        <authorList>
            <person name="Omae K."/>
            <person name="Yoneda Y."/>
            <person name="Fukuyama Y."/>
            <person name="Yoshida T."/>
            <person name="Sako Y."/>
        </authorList>
    </citation>
    <scope>NUCLEOTIDE SEQUENCE [LARGE SCALE GENOMIC DNA]</scope>
    <source>
        <strain evidence="2">KKC1</strain>
    </source>
</reference>
<evidence type="ECO:0000313" key="1">
    <source>
        <dbReference type="EMBL" id="GAW92565.1"/>
    </source>
</evidence>
<feature type="non-terminal residue" evidence="1">
    <location>
        <position position="1"/>
    </location>
</feature>
<sequence length="25" mass="2812">PRLPGLDQIPSLNLIFQILGWQPVP</sequence>
<dbReference type="Proteomes" id="UP000197032">
    <property type="component" value="Unassembled WGS sequence"/>
</dbReference>
<name>A0A1Z5HTC8_9FIRM</name>
<protein>
    <submittedName>
        <fullName evidence="1">Uncharacterized protein</fullName>
    </submittedName>
</protein>
<dbReference type="AlphaFoldDB" id="A0A1Z5HTC8"/>